<dbReference type="SUPFAM" id="SSF53474">
    <property type="entry name" value="alpha/beta-Hydrolases"/>
    <property type="match status" value="1"/>
</dbReference>
<dbReference type="InterPro" id="IPR000073">
    <property type="entry name" value="AB_hydrolase_1"/>
</dbReference>
<comment type="similarity">
    <text evidence="1">Belongs to the peptidase S33 family.</text>
</comment>
<keyword evidence="5" id="KW-1185">Reference proteome</keyword>
<evidence type="ECO:0000256" key="2">
    <source>
        <dbReference type="ARBA" id="ARBA00022801"/>
    </source>
</evidence>
<dbReference type="PRINTS" id="PR00793">
    <property type="entry name" value="PROAMNOPTASE"/>
</dbReference>
<proteinExistence type="inferred from homology"/>
<gene>
    <name evidence="4" type="ORF">MACH08_38530</name>
</gene>
<reference evidence="4 5" key="1">
    <citation type="submission" date="2023-02" db="EMBL/GenBank/DDBJ databases">
        <title>Oceanobacillus kimchii IFOP_LL358 isolated form Alexandrium catenella lab strain.</title>
        <authorList>
            <person name="Gajardo G."/>
            <person name="Ueki S."/>
            <person name="Maruyama F."/>
        </authorList>
    </citation>
    <scope>NUCLEOTIDE SEQUENCE [LARGE SCALE GENOMIC DNA]</scope>
    <source>
        <strain evidence="4 5">IFOP_LL358</strain>
    </source>
</reference>
<evidence type="ECO:0000313" key="4">
    <source>
        <dbReference type="EMBL" id="GLO68069.1"/>
    </source>
</evidence>
<organism evidence="4 5">
    <name type="scientific">Oceanobacillus kimchii</name>
    <dbReference type="NCBI Taxonomy" id="746691"/>
    <lineage>
        <taxon>Bacteria</taxon>
        <taxon>Bacillati</taxon>
        <taxon>Bacillota</taxon>
        <taxon>Bacilli</taxon>
        <taxon>Bacillales</taxon>
        <taxon>Bacillaceae</taxon>
        <taxon>Oceanobacillus</taxon>
    </lineage>
</organism>
<dbReference type="InterPro" id="IPR002410">
    <property type="entry name" value="Peptidase_S33"/>
</dbReference>
<dbReference type="Proteomes" id="UP001275436">
    <property type="component" value="Unassembled WGS sequence"/>
</dbReference>
<dbReference type="InterPro" id="IPR050471">
    <property type="entry name" value="AB_hydrolase"/>
</dbReference>
<accession>A0ABQ5TQC6</accession>
<comment type="caution">
    <text evidence="4">The sequence shown here is derived from an EMBL/GenBank/DDBJ whole genome shotgun (WGS) entry which is preliminary data.</text>
</comment>
<evidence type="ECO:0000259" key="3">
    <source>
        <dbReference type="Pfam" id="PF00561"/>
    </source>
</evidence>
<dbReference type="EMBL" id="BSKO01000001">
    <property type="protein sequence ID" value="GLO68069.1"/>
    <property type="molecule type" value="Genomic_DNA"/>
</dbReference>
<protein>
    <submittedName>
        <fullName evidence="4">Alpha/beta hydrolase</fullName>
    </submittedName>
</protein>
<sequence>MNITNQNMNVTKEYIDTGGHISGMFIESTDINNPVLLFVHGGPGFPQYAQVKASGLSWANHFTVCYWEQRGTGLSYNASTQGEVTLERIVADGLEVVNHLKQKYNQEKIYLCGHSWGSLVSSIMASRQPEHFLAYIGVGQLGRHYESNRDTYDFLLETAIEREDKVAEKHIRSVKFDKEFYKSQEYRKILGRYLNKYGGGTKREGYSSLQGVKDIIACKHYSWNDRLNILKGIFGSYDALGETLANADATVMAPHFDVPVFIVHGVYDYQTSYKEAKRFYERIEAPSKQMYTFEHSAHSPFVEEQERFMEVLVEDVVGAVR</sequence>
<evidence type="ECO:0000256" key="1">
    <source>
        <dbReference type="ARBA" id="ARBA00010088"/>
    </source>
</evidence>
<dbReference type="InterPro" id="IPR029058">
    <property type="entry name" value="AB_hydrolase_fold"/>
</dbReference>
<dbReference type="RefSeq" id="WP_317958415.1">
    <property type="nucleotide sequence ID" value="NZ_BSKO01000001.1"/>
</dbReference>
<feature type="domain" description="AB hydrolase-1" evidence="3">
    <location>
        <begin position="34"/>
        <end position="304"/>
    </location>
</feature>
<evidence type="ECO:0000313" key="5">
    <source>
        <dbReference type="Proteomes" id="UP001275436"/>
    </source>
</evidence>
<dbReference type="PANTHER" id="PTHR43433:SF5">
    <property type="entry name" value="AB HYDROLASE-1 DOMAIN-CONTAINING PROTEIN"/>
    <property type="match status" value="1"/>
</dbReference>
<dbReference type="GO" id="GO:0016787">
    <property type="term" value="F:hydrolase activity"/>
    <property type="evidence" value="ECO:0007669"/>
    <property type="project" value="UniProtKB-KW"/>
</dbReference>
<name>A0ABQ5TQC6_9BACI</name>
<dbReference type="Pfam" id="PF00561">
    <property type="entry name" value="Abhydrolase_1"/>
    <property type="match status" value="1"/>
</dbReference>
<dbReference type="Gene3D" id="3.40.50.1820">
    <property type="entry name" value="alpha/beta hydrolase"/>
    <property type="match status" value="1"/>
</dbReference>
<keyword evidence="2 4" id="KW-0378">Hydrolase</keyword>
<dbReference type="PANTHER" id="PTHR43433">
    <property type="entry name" value="HYDROLASE, ALPHA/BETA FOLD FAMILY PROTEIN"/>
    <property type="match status" value="1"/>
</dbReference>